<proteinExistence type="predicted"/>
<accession>A0ABX7RZ76</accession>
<sequence length="89" mass="10082">MFKWLLLEGKDDDGLYRSFTIPVLPDMATTLSWHTTSITTGKTWFKDVRFTIKNGGFSINTHRARDADSVSKLVATSKLLTLTIIYGIR</sequence>
<gene>
    <name evidence="1" type="ORF">BLI708_08685</name>
</gene>
<organism evidence="1 2">
    <name type="scientific">Bifidobacterium imperatoris</name>
    <dbReference type="NCBI Taxonomy" id="2020965"/>
    <lineage>
        <taxon>Bacteria</taxon>
        <taxon>Bacillati</taxon>
        <taxon>Actinomycetota</taxon>
        <taxon>Actinomycetes</taxon>
        <taxon>Bifidobacteriales</taxon>
        <taxon>Bifidobacteriaceae</taxon>
        <taxon>Bifidobacterium</taxon>
    </lineage>
</organism>
<evidence type="ECO:0000313" key="2">
    <source>
        <dbReference type="Proteomes" id="UP000663067"/>
    </source>
</evidence>
<dbReference type="EMBL" id="CP071591">
    <property type="protein sequence ID" value="QSY57304.1"/>
    <property type="molecule type" value="Genomic_DNA"/>
</dbReference>
<name>A0ABX7RZ76_9BIFI</name>
<evidence type="ECO:0000313" key="1">
    <source>
        <dbReference type="EMBL" id="QSY57304.1"/>
    </source>
</evidence>
<protein>
    <submittedName>
        <fullName evidence="1">Uncharacterized protein</fullName>
    </submittedName>
</protein>
<keyword evidence="2" id="KW-1185">Reference proteome</keyword>
<dbReference type="Proteomes" id="UP000663067">
    <property type="component" value="Chromosome"/>
</dbReference>
<reference evidence="1 2" key="1">
    <citation type="submission" date="2021-03" db="EMBL/GenBank/DDBJ databases">
        <title>Genome sequencing of Bifidobacterium imperatoris JCM 32708.</title>
        <authorList>
            <person name="Kim J."/>
        </authorList>
    </citation>
    <scope>NUCLEOTIDE SEQUENCE [LARGE SCALE GENOMIC DNA]</scope>
    <source>
        <strain evidence="1 2">JCM 32708</strain>
    </source>
</reference>
<dbReference type="RefSeq" id="WP_101626278.1">
    <property type="nucleotide sequence ID" value="NZ_CP071591.1"/>
</dbReference>